<dbReference type="PANTHER" id="PTHR46467:SF1">
    <property type="entry name" value="TETHER CONTAINING UBX DOMAIN FOR GLUT4"/>
    <property type="match status" value="1"/>
</dbReference>
<evidence type="ECO:0000313" key="4">
    <source>
        <dbReference type="Proteomes" id="UP001377567"/>
    </source>
</evidence>
<dbReference type="Gene3D" id="3.10.20.90">
    <property type="entry name" value="Phosphatidylinositol 3-kinase Catalytic Subunit, Chain A, domain 1"/>
    <property type="match status" value="2"/>
</dbReference>
<protein>
    <submittedName>
        <fullName evidence="3">Ubx4 protein</fullName>
    </submittedName>
</protein>
<gene>
    <name evidence="3" type="ORF">DAKH74_043480</name>
</gene>
<dbReference type="Pfam" id="PF11470">
    <property type="entry name" value="TUG-UBL1"/>
    <property type="match status" value="1"/>
</dbReference>
<evidence type="ECO:0000256" key="1">
    <source>
        <dbReference type="SAM" id="MobiDB-lite"/>
    </source>
</evidence>
<dbReference type="AlphaFoldDB" id="A0AAV5S3A2"/>
<dbReference type="InterPro" id="IPR021569">
    <property type="entry name" value="TUG-UBL1"/>
</dbReference>
<dbReference type="GO" id="GO:0012506">
    <property type="term" value="C:vesicle membrane"/>
    <property type="evidence" value="ECO:0007669"/>
    <property type="project" value="TreeGrafter"/>
</dbReference>
<organism evidence="3 4">
    <name type="scientific">Maudiozyma humilis</name>
    <name type="common">Sour dough yeast</name>
    <name type="synonym">Kazachstania humilis</name>
    <dbReference type="NCBI Taxonomy" id="51915"/>
    <lineage>
        <taxon>Eukaryota</taxon>
        <taxon>Fungi</taxon>
        <taxon>Dikarya</taxon>
        <taxon>Ascomycota</taxon>
        <taxon>Saccharomycotina</taxon>
        <taxon>Saccharomycetes</taxon>
        <taxon>Saccharomycetales</taxon>
        <taxon>Saccharomycetaceae</taxon>
        <taxon>Maudiozyma</taxon>
    </lineage>
</organism>
<name>A0AAV5S3A2_MAUHU</name>
<dbReference type="Proteomes" id="UP001377567">
    <property type="component" value="Unassembled WGS sequence"/>
</dbReference>
<comment type="caution">
    <text evidence="3">The sequence shown here is derived from an EMBL/GenBank/DDBJ whole genome shotgun (WGS) entry which is preliminary data.</text>
</comment>
<evidence type="ECO:0000313" key="3">
    <source>
        <dbReference type="EMBL" id="GMM57732.1"/>
    </source>
</evidence>
<dbReference type="SMART" id="SM00166">
    <property type="entry name" value="UBX"/>
    <property type="match status" value="1"/>
</dbReference>
<dbReference type="Pfam" id="PF00789">
    <property type="entry name" value="UBX"/>
    <property type="match status" value="1"/>
</dbReference>
<dbReference type="GO" id="GO:0005737">
    <property type="term" value="C:cytoplasm"/>
    <property type="evidence" value="ECO:0007669"/>
    <property type="project" value="TreeGrafter"/>
</dbReference>
<proteinExistence type="predicted"/>
<reference evidence="3 4" key="1">
    <citation type="journal article" date="2023" name="Elife">
        <title>Identification of key yeast species and microbe-microbe interactions impacting larval growth of Drosophila in the wild.</title>
        <authorList>
            <person name="Mure A."/>
            <person name="Sugiura Y."/>
            <person name="Maeda R."/>
            <person name="Honda K."/>
            <person name="Sakurai N."/>
            <person name="Takahashi Y."/>
            <person name="Watada M."/>
            <person name="Katoh T."/>
            <person name="Gotoh A."/>
            <person name="Gotoh Y."/>
            <person name="Taniguchi I."/>
            <person name="Nakamura K."/>
            <person name="Hayashi T."/>
            <person name="Katayama T."/>
            <person name="Uemura T."/>
            <person name="Hattori Y."/>
        </authorList>
    </citation>
    <scope>NUCLEOTIDE SEQUENCE [LARGE SCALE GENOMIC DNA]</scope>
    <source>
        <strain evidence="3 4">KH-74</strain>
    </source>
</reference>
<dbReference type="InterPro" id="IPR001012">
    <property type="entry name" value="UBX_dom"/>
</dbReference>
<accession>A0AAV5S3A2</accession>
<feature type="domain" description="UBX" evidence="2">
    <location>
        <begin position="283"/>
        <end position="356"/>
    </location>
</feature>
<dbReference type="PROSITE" id="PS50033">
    <property type="entry name" value="UBX"/>
    <property type="match status" value="1"/>
</dbReference>
<keyword evidence="4" id="KW-1185">Reference proteome</keyword>
<feature type="region of interest" description="Disordered" evidence="1">
    <location>
        <begin position="379"/>
        <end position="410"/>
    </location>
</feature>
<dbReference type="SUPFAM" id="SSF54236">
    <property type="entry name" value="Ubiquitin-like"/>
    <property type="match status" value="2"/>
</dbReference>
<evidence type="ECO:0000259" key="2">
    <source>
        <dbReference type="PROSITE" id="PS50033"/>
    </source>
</evidence>
<sequence>MSAVSVEYKFQSFKVKVAANDSLNGALQASIAHFRLQKREGSRFVLFHNKTPVALDLPWRFLNLPAGAKLELLELGGVEGPGEPPKAPAQSIKVRFIVNNHYGTMMMEVDVQESVMDVLKKVAAAQEWDEKYLQSSKIGLQIISKRYDIGELEGHTFQSLGILESVSIRVTLPEMEDTTAVPRDIAPSALPEANAPAPTITKEGIPPAPQHEPVAYIPSEVPISTQITSIESEDDFEMTVEQARRYQNILSAKTGGLGGPLMTKRMREEMEEKRRHNVVVRECLVRVKFPDRTYLEIRFAPTDTSDVVYSQVRGSLVNDNATFKLYAPHPHAYVEPSSERELVRDLAFSTKTVLLYEQDPASTTGPFLKQSLLDHASVLGEPTEAPSHVAQTPASPSAVPEPKKKTLKKVPKWLKLSKK</sequence>
<dbReference type="InterPro" id="IPR029071">
    <property type="entry name" value="Ubiquitin-like_domsf"/>
</dbReference>
<dbReference type="GO" id="GO:0006886">
    <property type="term" value="P:intracellular protein transport"/>
    <property type="evidence" value="ECO:0007669"/>
    <property type="project" value="TreeGrafter"/>
</dbReference>
<dbReference type="GO" id="GO:0005634">
    <property type="term" value="C:nucleus"/>
    <property type="evidence" value="ECO:0007669"/>
    <property type="project" value="TreeGrafter"/>
</dbReference>
<dbReference type="PANTHER" id="PTHR46467">
    <property type="entry name" value="TETHER CONTAINING UBX DOMAIN FOR GLUT4"/>
    <property type="match status" value="1"/>
</dbReference>
<dbReference type="EMBL" id="BTGD01000016">
    <property type="protein sequence ID" value="GMM57732.1"/>
    <property type="molecule type" value="Genomic_DNA"/>
</dbReference>
<dbReference type="CDD" id="cd16105">
    <property type="entry name" value="Ubl_ASPSCR1_like"/>
    <property type="match status" value="1"/>
</dbReference>